<name>A0A326RRE3_9BACT</name>
<dbReference type="GO" id="GO:0016020">
    <property type="term" value="C:membrane"/>
    <property type="evidence" value="ECO:0007669"/>
    <property type="project" value="TreeGrafter"/>
</dbReference>
<comment type="similarity">
    <text evidence="1">Belongs to the short-chain dehydrogenases/reductases (SDR) family.</text>
</comment>
<proteinExistence type="inferred from homology"/>
<keyword evidence="2" id="KW-0560">Oxidoreductase</keyword>
<dbReference type="EMBL" id="QKTX01000006">
    <property type="protein sequence ID" value="PZV83484.1"/>
    <property type="molecule type" value="Genomic_DNA"/>
</dbReference>
<dbReference type="AlphaFoldDB" id="A0A326RRE3"/>
<dbReference type="PANTHER" id="PTHR44196">
    <property type="entry name" value="DEHYDROGENASE/REDUCTASE SDR FAMILY MEMBER 7B"/>
    <property type="match status" value="1"/>
</dbReference>
<organism evidence="3 4">
    <name type="scientific">Algoriphagus aquaeductus</name>
    <dbReference type="NCBI Taxonomy" id="475299"/>
    <lineage>
        <taxon>Bacteria</taxon>
        <taxon>Pseudomonadati</taxon>
        <taxon>Bacteroidota</taxon>
        <taxon>Cytophagia</taxon>
        <taxon>Cytophagales</taxon>
        <taxon>Cyclobacteriaceae</taxon>
        <taxon>Algoriphagus</taxon>
    </lineage>
</organism>
<dbReference type="PROSITE" id="PS00061">
    <property type="entry name" value="ADH_SHORT"/>
    <property type="match status" value="1"/>
</dbReference>
<evidence type="ECO:0000313" key="3">
    <source>
        <dbReference type="EMBL" id="PZV83484.1"/>
    </source>
</evidence>
<protein>
    <submittedName>
        <fullName evidence="3">Short-subunit dehydrogenase</fullName>
    </submittedName>
</protein>
<dbReference type="PANTHER" id="PTHR44196:SF1">
    <property type="entry name" value="DEHYDROGENASE_REDUCTASE SDR FAMILY MEMBER 7B"/>
    <property type="match status" value="1"/>
</dbReference>
<dbReference type="Pfam" id="PF00106">
    <property type="entry name" value="adh_short"/>
    <property type="match status" value="1"/>
</dbReference>
<evidence type="ECO:0000256" key="1">
    <source>
        <dbReference type="ARBA" id="ARBA00006484"/>
    </source>
</evidence>
<comment type="caution">
    <text evidence="3">The sequence shown here is derived from an EMBL/GenBank/DDBJ whole genome shotgun (WGS) entry which is preliminary data.</text>
</comment>
<dbReference type="Gene3D" id="3.40.50.720">
    <property type="entry name" value="NAD(P)-binding Rossmann-like Domain"/>
    <property type="match status" value="1"/>
</dbReference>
<gene>
    <name evidence="3" type="ORF">CLV31_10697</name>
</gene>
<keyword evidence="4" id="KW-1185">Reference proteome</keyword>
<evidence type="ECO:0000256" key="2">
    <source>
        <dbReference type="ARBA" id="ARBA00023002"/>
    </source>
</evidence>
<dbReference type="InterPro" id="IPR020904">
    <property type="entry name" value="Sc_DH/Rdtase_CS"/>
</dbReference>
<dbReference type="SUPFAM" id="SSF51735">
    <property type="entry name" value="NAD(P)-binding Rossmann-fold domains"/>
    <property type="match status" value="1"/>
</dbReference>
<dbReference type="OrthoDB" id="822355at2"/>
<dbReference type="PRINTS" id="PR00081">
    <property type="entry name" value="GDHRDH"/>
</dbReference>
<dbReference type="Proteomes" id="UP000248917">
    <property type="component" value="Unassembled WGS sequence"/>
</dbReference>
<dbReference type="GO" id="GO:0016491">
    <property type="term" value="F:oxidoreductase activity"/>
    <property type="evidence" value="ECO:0007669"/>
    <property type="project" value="UniProtKB-KW"/>
</dbReference>
<sequence length="286" mass="31588">MMSFWKDKRVWIVGASSGIGEGLVYSLAKSGAKLLLSSRNENRLLEIVKSLSASDIGVIPLDIGDHRQLNNLTQQAWETYSGLDVVFLNAGISVRDRVVDTEVEVEKKLMDVNFWGPVIISKKLLQLKTDQGQLHLVVTSSLSGKYGVPKLASYAASKHALHGYFESLRAETHGNGLFIHLAIPGFVRTDITVNGLNGDGSVNGKMQQALAKGMDPLTCAQGILVEVEKGKEEFVVGGMERHTVWLSRLFPGVMKKMIRSNPVQKLEKWKQYFLKKNGPKPLSDQN</sequence>
<dbReference type="InterPro" id="IPR036291">
    <property type="entry name" value="NAD(P)-bd_dom_sf"/>
</dbReference>
<accession>A0A326RRE3</accession>
<dbReference type="InterPro" id="IPR002347">
    <property type="entry name" value="SDR_fam"/>
</dbReference>
<evidence type="ECO:0000313" key="4">
    <source>
        <dbReference type="Proteomes" id="UP000248917"/>
    </source>
</evidence>
<reference evidence="3 4" key="1">
    <citation type="submission" date="2018-06" db="EMBL/GenBank/DDBJ databases">
        <title>Genomic Encyclopedia of Archaeal and Bacterial Type Strains, Phase II (KMG-II): from individual species to whole genera.</title>
        <authorList>
            <person name="Goeker M."/>
        </authorList>
    </citation>
    <scope>NUCLEOTIDE SEQUENCE [LARGE SCALE GENOMIC DNA]</scope>
    <source>
        <strain evidence="3 4">T4</strain>
    </source>
</reference>